<gene>
    <name evidence="3" type="ORF">SNAT2548_LOCUS21324</name>
</gene>
<evidence type="ECO:0000256" key="1">
    <source>
        <dbReference type="SAM" id="SignalP"/>
    </source>
</evidence>
<evidence type="ECO:0000259" key="2">
    <source>
        <dbReference type="Pfam" id="PF05050"/>
    </source>
</evidence>
<comment type="caution">
    <text evidence="3">The sequence shown here is derived from an EMBL/GenBank/DDBJ whole genome shotgun (WGS) entry which is preliminary data.</text>
</comment>
<proteinExistence type="predicted"/>
<dbReference type="AlphaFoldDB" id="A0A812QID2"/>
<dbReference type="Proteomes" id="UP000604046">
    <property type="component" value="Unassembled WGS sequence"/>
</dbReference>
<dbReference type="InterPro" id="IPR029063">
    <property type="entry name" value="SAM-dependent_MTases_sf"/>
</dbReference>
<dbReference type="InterPro" id="IPR006342">
    <property type="entry name" value="FkbM_mtfrase"/>
</dbReference>
<feature type="signal peptide" evidence="1">
    <location>
        <begin position="1"/>
        <end position="20"/>
    </location>
</feature>
<dbReference type="OrthoDB" id="414797at2759"/>
<keyword evidence="1" id="KW-0732">Signal</keyword>
<accession>A0A812QID2</accession>
<feature type="chain" id="PRO_5032706021" description="Methyltransferase FkbM domain-containing protein" evidence="1">
    <location>
        <begin position="21"/>
        <end position="285"/>
    </location>
</feature>
<keyword evidence="4" id="KW-1185">Reference proteome</keyword>
<sequence>MCSKRCCGGCCAVLVVLVAALVMKFQEMKPRILEYHCAAYLPECPLFQRSWLDGVLVLQITAADSFRKDHADAGWSKAVEALQQKSARSRRQPRMLVLGPNTLFEDAAEFRQLAKMSTKLVLVEANERLNGNLTGNLLRYGHARENFDIMNAAMTDEPAGNLTFYVVDDGKQTESSLVNYFGSGVEVSVRSLTPGSLLEELGLDNVDILHTDLEGYDLRILSKFFALESFAPEILKFEWLFAAQQKGPGPFDMMPMLNMLSSRGYDLHQDAYDMIAVRRSLLEEA</sequence>
<evidence type="ECO:0000313" key="3">
    <source>
        <dbReference type="EMBL" id="CAE7391270.1"/>
    </source>
</evidence>
<evidence type="ECO:0000313" key="4">
    <source>
        <dbReference type="Proteomes" id="UP000604046"/>
    </source>
</evidence>
<dbReference type="EMBL" id="CAJNDS010002247">
    <property type="protein sequence ID" value="CAE7391270.1"/>
    <property type="molecule type" value="Genomic_DNA"/>
</dbReference>
<protein>
    <recommendedName>
        <fullName evidence="2">Methyltransferase FkbM domain-containing protein</fullName>
    </recommendedName>
</protein>
<organism evidence="3 4">
    <name type="scientific">Symbiodinium natans</name>
    <dbReference type="NCBI Taxonomy" id="878477"/>
    <lineage>
        <taxon>Eukaryota</taxon>
        <taxon>Sar</taxon>
        <taxon>Alveolata</taxon>
        <taxon>Dinophyceae</taxon>
        <taxon>Suessiales</taxon>
        <taxon>Symbiodiniaceae</taxon>
        <taxon>Symbiodinium</taxon>
    </lineage>
</organism>
<dbReference type="SUPFAM" id="SSF53335">
    <property type="entry name" value="S-adenosyl-L-methionine-dependent methyltransferases"/>
    <property type="match status" value="1"/>
</dbReference>
<feature type="domain" description="Methyltransferase FkbM" evidence="2">
    <location>
        <begin position="112"/>
        <end position="266"/>
    </location>
</feature>
<reference evidence="3" key="1">
    <citation type="submission" date="2021-02" db="EMBL/GenBank/DDBJ databases">
        <authorList>
            <person name="Dougan E. K."/>
            <person name="Rhodes N."/>
            <person name="Thang M."/>
            <person name="Chan C."/>
        </authorList>
    </citation>
    <scope>NUCLEOTIDE SEQUENCE</scope>
</reference>
<dbReference type="Gene3D" id="3.40.50.150">
    <property type="entry name" value="Vaccinia Virus protein VP39"/>
    <property type="match status" value="1"/>
</dbReference>
<dbReference type="Pfam" id="PF05050">
    <property type="entry name" value="Methyltransf_21"/>
    <property type="match status" value="1"/>
</dbReference>
<name>A0A812QID2_9DINO</name>